<evidence type="ECO:0000313" key="2">
    <source>
        <dbReference type="Proteomes" id="UP001157418"/>
    </source>
</evidence>
<reference evidence="1 2" key="1">
    <citation type="submission" date="2022-01" db="EMBL/GenBank/DDBJ databases">
        <authorList>
            <person name="Xiong W."/>
            <person name="Schranz E."/>
        </authorList>
    </citation>
    <scope>NUCLEOTIDE SEQUENCE [LARGE SCALE GENOMIC DNA]</scope>
</reference>
<dbReference type="Gene3D" id="1.10.510.10">
    <property type="entry name" value="Transferase(Phosphotransferase) domain 1"/>
    <property type="match status" value="1"/>
</dbReference>
<name>A0AAU9NWW5_9ASTR</name>
<dbReference type="Proteomes" id="UP001157418">
    <property type="component" value="Unassembled WGS sequence"/>
</dbReference>
<organism evidence="1 2">
    <name type="scientific">Lactuca virosa</name>
    <dbReference type="NCBI Taxonomy" id="75947"/>
    <lineage>
        <taxon>Eukaryota</taxon>
        <taxon>Viridiplantae</taxon>
        <taxon>Streptophyta</taxon>
        <taxon>Embryophyta</taxon>
        <taxon>Tracheophyta</taxon>
        <taxon>Spermatophyta</taxon>
        <taxon>Magnoliopsida</taxon>
        <taxon>eudicotyledons</taxon>
        <taxon>Gunneridae</taxon>
        <taxon>Pentapetalae</taxon>
        <taxon>asterids</taxon>
        <taxon>campanulids</taxon>
        <taxon>Asterales</taxon>
        <taxon>Asteraceae</taxon>
        <taxon>Cichorioideae</taxon>
        <taxon>Cichorieae</taxon>
        <taxon>Lactucinae</taxon>
        <taxon>Lactuca</taxon>
    </lineage>
</organism>
<dbReference type="InterPro" id="IPR025886">
    <property type="entry name" value="PP2-like"/>
</dbReference>
<dbReference type="EMBL" id="CAKMRJ010005412">
    <property type="protein sequence ID" value="CAH1442264.1"/>
    <property type="molecule type" value="Genomic_DNA"/>
</dbReference>
<dbReference type="Pfam" id="PF14299">
    <property type="entry name" value="PP2"/>
    <property type="match status" value="1"/>
</dbReference>
<evidence type="ECO:0000313" key="1">
    <source>
        <dbReference type="EMBL" id="CAH1442264.1"/>
    </source>
</evidence>
<evidence type="ECO:0008006" key="3">
    <source>
        <dbReference type="Google" id="ProtNLM"/>
    </source>
</evidence>
<accession>A0AAU9NWW5</accession>
<protein>
    <recommendedName>
        <fullName evidence="3">Protein kinase domain-containing protein</fullName>
    </recommendedName>
</protein>
<dbReference type="PANTHER" id="PTHR32278:SF149">
    <property type="entry name" value="PHLOEM PROTEIN"/>
    <property type="match status" value="1"/>
</dbReference>
<comment type="caution">
    <text evidence="1">The sequence shown here is derived from an EMBL/GenBank/DDBJ whole genome shotgun (WGS) entry which is preliminary data.</text>
</comment>
<gene>
    <name evidence="1" type="ORF">LVIROSA_LOCUS28263</name>
</gene>
<keyword evidence="2" id="KW-1185">Reference proteome</keyword>
<dbReference type="AlphaFoldDB" id="A0AAU9NWW5"/>
<dbReference type="SUPFAM" id="SSF56112">
    <property type="entry name" value="Protein kinase-like (PK-like)"/>
    <property type="match status" value="1"/>
</dbReference>
<proteinExistence type="predicted"/>
<dbReference type="Gene3D" id="3.30.200.20">
    <property type="entry name" value="Phosphorylase Kinase, domain 1"/>
    <property type="match status" value="1"/>
</dbReference>
<sequence>MVVVIGGMEVVEIELLDGCGDGRQGRGKQWWSSIEMKAIMEWKNLEHLKINFHDIEVATHNFSQTRCIGEGGYGKVYKAELEHFDGKKSLEIEGNNTCDLPKIRSTVAIKCLFKRNDTQAEDGLAYDHAYIKENVKGLAPFAQRHFQNGTLKDMLDPKLKEEFDENIFTLSKGPNQESLETFLDIAYQCLAETQAQRPKIGTVVEKLKNALQLQEDYEIWAPKLPHDYEEIFKMSEESESYFTKKKKYLHNMLSEGILLQNGKVLFSLGNNGERNEMISARKLLYKHRRLHKWPSVPESRFCGPRKSVAKRMYVNLKFKKGDETLHAYFATWREDGWVMIELCRFLKNKEHTHFEFLLESFSRCYCGSRALYVEGIEFQAINNVKHDEIKGFKETQQVLKSNLNVDQVQQLPMPATSERVENYDGEGEKFLTLNEMNKKKQYILSGKEALSESLDVKLFNLIPSTKTRFEDVVELQRQQVFRIKCKIESQRLSSDTEYACYLVFKLSEKCQGLHCPVIVQDLLNRKNKEKGIVYFRSPSPCNVNDTDRVPKEREDGWMEVNMWKFNSSNEIRDDCVFINLKLICYEGTMSGLSISSIEFRSM</sequence>
<dbReference type="PANTHER" id="PTHR32278">
    <property type="entry name" value="F-BOX DOMAIN-CONTAINING PROTEIN"/>
    <property type="match status" value="1"/>
</dbReference>
<dbReference type="InterPro" id="IPR011009">
    <property type="entry name" value="Kinase-like_dom_sf"/>
</dbReference>